<comment type="caution">
    <text evidence="1">The sequence shown here is derived from an EMBL/GenBank/DDBJ whole genome shotgun (WGS) entry which is preliminary data.</text>
</comment>
<dbReference type="Pfam" id="PF11625">
    <property type="entry name" value="DUF3253"/>
    <property type="match status" value="1"/>
</dbReference>
<organism evidence="1 2">
    <name type="scientific">Litoreibacter ponti</name>
    <dbReference type="NCBI Taxonomy" id="1510457"/>
    <lineage>
        <taxon>Bacteria</taxon>
        <taxon>Pseudomonadati</taxon>
        <taxon>Pseudomonadota</taxon>
        <taxon>Alphaproteobacteria</taxon>
        <taxon>Rhodobacterales</taxon>
        <taxon>Roseobacteraceae</taxon>
        <taxon>Litoreibacter</taxon>
    </lineage>
</organism>
<dbReference type="InterPro" id="IPR036390">
    <property type="entry name" value="WH_DNA-bd_sf"/>
</dbReference>
<dbReference type="Proteomes" id="UP000243978">
    <property type="component" value="Unassembled WGS sequence"/>
</dbReference>
<accession>A0A2T6BE84</accession>
<dbReference type="EMBL" id="QBKS01000002">
    <property type="protein sequence ID" value="PTX54365.1"/>
    <property type="molecule type" value="Genomic_DNA"/>
</dbReference>
<gene>
    <name evidence="1" type="ORF">C8N43_3179</name>
</gene>
<dbReference type="InterPro" id="IPR021660">
    <property type="entry name" value="DUF3253"/>
</dbReference>
<name>A0A2T6BE84_9RHOB</name>
<protein>
    <submittedName>
        <fullName evidence="1">Uncharacterized protein DUF3253</fullName>
    </submittedName>
</protein>
<dbReference type="OrthoDB" id="7631458at2"/>
<sequence length="78" mass="8434">MMPSDEDIENAIRDLAHRRGLGKTFCPSEVARAVASDWRPVMDDVRRIASGMDGIAATQKGETVDPVTAKGPIRLGLL</sequence>
<dbReference type="Gene3D" id="1.10.10.10">
    <property type="entry name" value="Winged helix-like DNA-binding domain superfamily/Winged helix DNA-binding domain"/>
    <property type="match status" value="1"/>
</dbReference>
<dbReference type="RefSeq" id="WP_107847293.1">
    <property type="nucleotide sequence ID" value="NZ_QBKS01000002.1"/>
</dbReference>
<dbReference type="AlphaFoldDB" id="A0A2T6BE84"/>
<evidence type="ECO:0000313" key="1">
    <source>
        <dbReference type="EMBL" id="PTX54365.1"/>
    </source>
</evidence>
<keyword evidence="2" id="KW-1185">Reference proteome</keyword>
<dbReference type="InterPro" id="IPR036388">
    <property type="entry name" value="WH-like_DNA-bd_sf"/>
</dbReference>
<proteinExistence type="predicted"/>
<reference evidence="1 2" key="1">
    <citation type="submission" date="2018-04" db="EMBL/GenBank/DDBJ databases">
        <title>Genomic Encyclopedia of Archaeal and Bacterial Type Strains, Phase II (KMG-II): from individual species to whole genera.</title>
        <authorList>
            <person name="Goeker M."/>
        </authorList>
    </citation>
    <scope>NUCLEOTIDE SEQUENCE [LARGE SCALE GENOMIC DNA]</scope>
    <source>
        <strain evidence="1 2">DSM 100977</strain>
    </source>
</reference>
<evidence type="ECO:0000313" key="2">
    <source>
        <dbReference type="Proteomes" id="UP000243978"/>
    </source>
</evidence>
<dbReference type="SUPFAM" id="SSF46785">
    <property type="entry name" value="Winged helix' DNA-binding domain"/>
    <property type="match status" value="1"/>
</dbReference>